<evidence type="ECO:0000256" key="2">
    <source>
        <dbReference type="ARBA" id="ARBA00022801"/>
    </source>
</evidence>
<dbReference type="NCBIfam" id="TIGR01900">
    <property type="entry name" value="dapE-gram_pos"/>
    <property type="match status" value="1"/>
</dbReference>
<dbReference type="GO" id="GO:0008777">
    <property type="term" value="F:acetylornithine deacetylase activity"/>
    <property type="evidence" value="ECO:0007669"/>
    <property type="project" value="TreeGrafter"/>
</dbReference>
<dbReference type="Pfam" id="PF07687">
    <property type="entry name" value="M20_dimer"/>
    <property type="match status" value="1"/>
</dbReference>
<protein>
    <recommendedName>
        <fullName evidence="3">Succinyl-diaminopimelate desuccinylase</fullName>
        <ecNumber evidence="3">3.5.1.18</ecNumber>
    </recommendedName>
</protein>
<name>A0A3P1X0B6_9ACTN</name>
<dbReference type="Proteomes" id="UP000280935">
    <property type="component" value="Unassembled WGS sequence"/>
</dbReference>
<organism evidence="5 6">
    <name type="scientific">Arachnia propionica</name>
    <dbReference type="NCBI Taxonomy" id="1750"/>
    <lineage>
        <taxon>Bacteria</taxon>
        <taxon>Bacillati</taxon>
        <taxon>Actinomycetota</taxon>
        <taxon>Actinomycetes</taxon>
        <taxon>Propionibacteriales</taxon>
        <taxon>Propionibacteriaceae</taxon>
        <taxon>Arachnia</taxon>
    </lineage>
</organism>
<dbReference type="OrthoDB" id="9809784at2"/>
<dbReference type="Gene3D" id="3.30.70.360">
    <property type="match status" value="1"/>
</dbReference>
<dbReference type="EC" id="3.5.1.18" evidence="3"/>
<dbReference type="SUPFAM" id="SSF55031">
    <property type="entry name" value="Bacterial exopeptidase dimerisation domain"/>
    <property type="match status" value="1"/>
</dbReference>
<comment type="caution">
    <text evidence="5">The sequence shown here is derived from an EMBL/GenBank/DDBJ whole genome shotgun (WGS) entry which is preliminary data.</text>
</comment>
<dbReference type="Pfam" id="PF01546">
    <property type="entry name" value="Peptidase_M20"/>
    <property type="match status" value="1"/>
</dbReference>
<dbReference type="PANTHER" id="PTHR43808:SF31">
    <property type="entry name" value="N-ACETYL-L-CITRULLINE DEACETYLASE"/>
    <property type="match status" value="1"/>
</dbReference>
<dbReference type="SUPFAM" id="SSF53187">
    <property type="entry name" value="Zn-dependent exopeptidases"/>
    <property type="match status" value="1"/>
</dbReference>
<dbReference type="AlphaFoldDB" id="A0A3P1X0B6"/>
<dbReference type="InterPro" id="IPR010174">
    <property type="entry name" value="Succinyl-DAP_deSuclase_DapE"/>
</dbReference>
<dbReference type="RefSeq" id="WP_125226518.1">
    <property type="nucleotide sequence ID" value="NZ_RQYT01000001.1"/>
</dbReference>
<proteinExistence type="predicted"/>
<evidence type="ECO:0000313" key="5">
    <source>
        <dbReference type="EMBL" id="RRD51417.1"/>
    </source>
</evidence>
<reference evidence="5 6" key="1">
    <citation type="submission" date="2018-11" db="EMBL/GenBank/DDBJ databases">
        <title>Genomes From Bacteria Associated with the Canine Oral Cavity: a Test Case for Automated Genome-Based Taxonomic Assignment.</title>
        <authorList>
            <person name="Coil D.A."/>
            <person name="Jospin G."/>
            <person name="Darling A.E."/>
            <person name="Wallis C."/>
            <person name="Davis I.J."/>
            <person name="Harris S."/>
            <person name="Eisen J.A."/>
            <person name="Holcombe L.J."/>
            <person name="O'Flynn C."/>
        </authorList>
    </citation>
    <scope>NUCLEOTIDE SEQUENCE [LARGE SCALE GENOMIC DNA]</scope>
    <source>
        <strain evidence="5 6">OH2822_COT-296</strain>
    </source>
</reference>
<dbReference type="InterPro" id="IPR036264">
    <property type="entry name" value="Bact_exopeptidase_dim_dom"/>
</dbReference>
<dbReference type="Gene3D" id="3.40.630.10">
    <property type="entry name" value="Zn peptidases"/>
    <property type="match status" value="1"/>
</dbReference>
<evidence type="ECO:0000256" key="3">
    <source>
        <dbReference type="NCBIfam" id="TIGR01900"/>
    </source>
</evidence>
<dbReference type="GO" id="GO:0006526">
    <property type="term" value="P:L-arginine biosynthetic process"/>
    <property type="evidence" value="ECO:0007669"/>
    <property type="project" value="TreeGrafter"/>
</dbReference>
<dbReference type="EMBL" id="RQYT01000001">
    <property type="protein sequence ID" value="RRD51417.1"/>
    <property type="molecule type" value="Genomic_DNA"/>
</dbReference>
<dbReference type="InterPro" id="IPR011650">
    <property type="entry name" value="Peptidase_M20_dimer"/>
</dbReference>
<feature type="domain" description="Peptidase M20 dimerisation" evidence="4">
    <location>
        <begin position="170"/>
        <end position="268"/>
    </location>
</feature>
<keyword evidence="2 5" id="KW-0378">Hydrolase</keyword>
<keyword evidence="1" id="KW-0479">Metal-binding</keyword>
<dbReference type="GO" id="GO:0009089">
    <property type="term" value="P:lysine biosynthetic process via diaminopimelate"/>
    <property type="evidence" value="ECO:0007669"/>
    <property type="project" value="UniProtKB-UniRule"/>
</dbReference>
<dbReference type="GO" id="GO:0046872">
    <property type="term" value="F:metal ion binding"/>
    <property type="evidence" value="ECO:0007669"/>
    <property type="project" value="UniProtKB-KW"/>
</dbReference>
<evidence type="ECO:0000259" key="4">
    <source>
        <dbReference type="Pfam" id="PF07687"/>
    </source>
</evidence>
<sequence>MAIDPTVDLVTLLRAVVDVESVSGNETELADLVAAVLRDQPHLTVERDGDCVVARTDLGRGQRVVIAGHLDTVPVVANLPSFVVGTPEGPVIHGRGTCDMKGGIAVALKLACELATPRVDVTWIFYDHEEVDSDLNGLGRLSRNRPDLLNADFAVLMEPTSAEVEGGCQGTIRVRVHTTGRAAHSARAWMGHNAIHDLADVLARLADHEPQQIEVEGLVYREGLNAVRIGGGLAGNVIPPEAWVEINYRYAPDKSPEEALARLSEFLGGVAHEVLDVSPAAGPGLDRPLAKEFVAAVGGRARPKYGWTDVARFAALGIPAVNYGPGDPSLAHRDDERCPATDLDRCAEGLRRWLA</sequence>
<evidence type="ECO:0000256" key="1">
    <source>
        <dbReference type="ARBA" id="ARBA00022723"/>
    </source>
</evidence>
<dbReference type="InterPro" id="IPR050072">
    <property type="entry name" value="Peptidase_M20A"/>
</dbReference>
<gene>
    <name evidence="5" type="ORF">EII35_00600</name>
</gene>
<accession>A0A3P1X0B6</accession>
<dbReference type="GO" id="GO:0009014">
    <property type="term" value="F:succinyl-diaminopimelate desuccinylase activity"/>
    <property type="evidence" value="ECO:0007669"/>
    <property type="project" value="UniProtKB-UniRule"/>
</dbReference>
<dbReference type="PANTHER" id="PTHR43808">
    <property type="entry name" value="ACETYLORNITHINE DEACETYLASE"/>
    <property type="match status" value="1"/>
</dbReference>
<dbReference type="InterPro" id="IPR002933">
    <property type="entry name" value="Peptidase_M20"/>
</dbReference>
<evidence type="ECO:0000313" key="6">
    <source>
        <dbReference type="Proteomes" id="UP000280935"/>
    </source>
</evidence>